<reference evidence="13 14" key="1">
    <citation type="submission" date="2018-01" db="EMBL/GenBank/DDBJ databases">
        <title>Harnessing the power of phylogenomics to disentangle the directionality and signatures of interkingdom host jumping in the parasitic fungal genus Tolypocladium.</title>
        <authorList>
            <person name="Quandt C.A."/>
            <person name="Patterson W."/>
            <person name="Spatafora J.W."/>
        </authorList>
    </citation>
    <scope>NUCLEOTIDE SEQUENCE [LARGE SCALE GENOMIC DNA]</scope>
    <source>
        <strain evidence="13 14">NRBC 100945</strain>
    </source>
</reference>
<evidence type="ECO:0000256" key="4">
    <source>
        <dbReference type="ARBA" id="ARBA00022857"/>
    </source>
</evidence>
<comment type="function">
    <text evidence="9">Catalyzes the reduction of all-trans-retinal to all-trans-retinol in the presence of NADPH.</text>
</comment>
<dbReference type="PROSITE" id="PS00061">
    <property type="entry name" value="ADH_SHORT"/>
    <property type="match status" value="1"/>
</dbReference>
<proteinExistence type="inferred from homology"/>
<dbReference type="EMBL" id="PKSG01000453">
    <property type="protein sequence ID" value="POR35277.1"/>
    <property type="molecule type" value="Genomic_DNA"/>
</dbReference>
<evidence type="ECO:0000256" key="6">
    <source>
        <dbReference type="ARBA" id="ARBA00023002"/>
    </source>
</evidence>
<dbReference type="Proteomes" id="UP000237481">
    <property type="component" value="Unassembled WGS sequence"/>
</dbReference>
<evidence type="ECO:0000256" key="12">
    <source>
        <dbReference type="RuleBase" id="RU000363"/>
    </source>
</evidence>
<dbReference type="InterPro" id="IPR002347">
    <property type="entry name" value="SDR_fam"/>
</dbReference>
<evidence type="ECO:0000256" key="8">
    <source>
        <dbReference type="ARBA" id="ARBA00023136"/>
    </source>
</evidence>
<dbReference type="Pfam" id="PF00106">
    <property type="entry name" value="adh_short"/>
    <property type="match status" value="1"/>
</dbReference>
<comment type="similarity">
    <text evidence="2 12">Belongs to the short-chain dehydrogenases/reductases (SDR) family.</text>
</comment>
<comment type="subcellular location">
    <subcellularLocation>
        <location evidence="1">Membrane</location>
        <topology evidence="1">Multi-pass membrane protein</topology>
    </subcellularLocation>
</comment>
<dbReference type="OrthoDB" id="10253736at2759"/>
<dbReference type="PRINTS" id="PR00080">
    <property type="entry name" value="SDRFAMILY"/>
</dbReference>
<sequence length="359" mass="39341">MSMMRAVESPPFKALHYLQQALLSPVLSGPLLLALVATPESVRRAVLRRLSLPPTFDVGVAEAVLQVLLGLGLVRCVNNALNSMAANCWRMRAAKGWDWPKEVAVVTGGCSGIGYGIVERLVRRQVKVAILDIQDLPKSFEGHPHIRFYKCDITSPESVAEAADAVRRDLGHPSILINNAGITRPMSILKMPQDYLHKIFNVNCLSHWTTVQQFLPRMIQLNKGHVVTVASIASFVALANAADYSATKAAAHSFHEALATELKQIYKADNVLTSVVHPYFVRTPLVEAYSDALEKKGMKLLTPEQVADAIAGQVFSRRGGQLILPDKKSLVSGFRGWPTWLQVLVRDAIGKSATSIEVH</sequence>
<keyword evidence="8" id="KW-0472">Membrane</keyword>
<keyword evidence="3" id="KW-0812">Transmembrane</keyword>
<dbReference type="GO" id="GO:0052650">
    <property type="term" value="F:all-trans-retinol dehydrogenase (NADP+) activity"/>
    <property type="evidence" value="ECO:0007669"/>
    <property type="project" value="UniProtKB-ARBA"/>
</dbReference>
<evidence type="ECO:0000313" key="13">
    <source>
        <dbReference type="EMBL" id="POR35277.1"/>
    </source>
</evidence>
<keyword evidence="7" id="KW-0443">Lipid metabolism</keyword>
<dbReference type="SUPFAM" id="SSF51735">
    <property type="entry name" value="NAD(P)-binding Rossmann-fold domains"/>
    <property type="match status" value="1"/>
</dbReference>
<evidence type="ECO:0000256" key="5">
    <source>
        <dbReference type="ARBA" id="ARBA00022989"/>
    </source>
</evidence>
<name>A0A2S4KYQ5_9HYPO</name>
<evidence type="ECO:0000313" key="14">
    <source>
        <dbReference type="Proteomes" id="UP000237481"/>
    </source>
</evidence>
<dbReference type="PRINTS" id="PR00081">
    <property type="entry name" value="GDHRDH"/>
</dbReference>
<evidence type="ECO:0000256" key="11">
    <source>
        <dbReference type="ARBA" id="ARBA00082544"/>
    </source>
</evidence>
<dbReference type="InterPro" id="IPR036291">
    <property type="entry name" value="NAD(P)-bd_dom_sf"/>
</dbReference>
<keyword evidence="4" id="KW-0521">NADP</keyword>
<dbReference type="InterPro" id="IPR020904">
    <property type="entry name" value="Sc_DH/Rdtase_CS"/>
</dbReference>
<evidence type="ECO:0000256" key="9">
    <source>
        <dbReference type="ARBA" id="ARBA00059620"/>
    </source>
</evidence>
<keyword evidence="5" id="KW-1133">Transmembrane helix</keyword>
<keyword evidence="6" id="KW-0560">Oxidoreductase</keyword>
<dbReference type="STRING" id="94208.A0A2S4KYQ5"/>
<dbReference type="AlphaFoldDB" id="A0A2S4KYQ5"/>
<dbReference type="FunFam" id="3.40.50.720:FF:000131">
    <property type="entry name" value="Short-chain dehydrogenase/reductase 3"/>
    <property type="match status" value="1"/>
</dbReference>
<evidence type="ECO:0000256" key="7">
    <source>
        <dbReference type="ARBA" id="ARBA00023098"/>
    </source>
</evidence>
<dbReference type="GO" id="GO:0016020">
    <property type="term" value="C:membrane"/>
    <property type="evidence" value="ECO:0007669"/>
    <property type="project" value="UniProtKB-SubCell"/>
</dbReference>
<evidence type="ECO:0000256" key="2">
    <source>
        <dbReference type="ARBA" id="ARBA00006484"/>
    </source>
</evidence>
<organism evidence="13 14">
    <name type="scientific">Tolypocladium paradoxum</name>
    <dbReference type="NCBI Taxonomy" id="94208"/>
    <lineage>
        <taxon>Eukaryota</taxon>
        <taxon>Fungi</taxon>
        <taxon>Dikarya</taxon>
        <taxon>Ascomycota</taxon>
        <taxon>Pezizomycotina</taxon>
        <taxon>Sordariomycetes</taxon>
        <taxon>Hypocreomycetidae</taxon>
        <taxon>Hypocreales</taxon>
        <taxon>Ophiocordycipitaceae</taxon>
        <taxon>Tolypocladium</taxon>
    </lineage>
</organism>
<evidence type="ECO:0000256" key="10">
    <source>
        <dbReference type="ARBA" id="ARBA00068717"/>
    </source>
</evidence>
<dbReference type="PANTHER" id="PTHR24322:SF736">
    <property type="entry name" value="RETINOL DEHYDROGENASE 10"/>
    <property type="match status" value="1"/>
</dbReference>
<accession>A0A2S4KYQ5</accession>
<evidence type="ECO:0000256" key="1">
    <source>
        <dbReference type="ARBA" id="ARBA00004141"/>
    </source>
</evidence>
<dbReference type="Gene3D" id="3.40.50.720">
    <property type="entry name" value="NAD(P)-binding Rossmann-like Domain"/>
    <property type="match status" value="1"/>
</dbReference>
<keyword evidence="14" id="KW-1185">Reference proteome</keyword>
<protein>
    <recommendedName>
        <fullName evidence="10">Short-chain dehydrogenase/reductase 3</fullName>
    </recommendedName>
    <alternativeName>
        <fullName evidence="11">Retinal short-chain dehydrogenase/reductase 1</fullName>
    </alternativeName>
</protein>
<evidence type="ECO:0000256" key="3">
    <source>
        <dbReference type="ARBA" id="ARBA00022692"/>
    </source>
</evidence>
<gene>
    <name evidence="13" type="ORF">TPAR_04525</name>
</gene>
<dbReference type="PANTHER" id="PTHR24322">
    <property type="entry name" value="PKSB"/>
    <property type="match status" value="1"/>
</dbReference>
<comment type="caution">
    <text evidence="13">The sequence shown here is derived from an EMBL/GenBank/DDBJ whole genome shotgun (WGS) entry which is preliminary data.</text>
</comment>